<dbReference type="InterPro" id="IPR025248">
    <property type="entry name" value="DUF4007"/>
</dbReference>
<evidence type="ECO:0000313" key="3">
    <source>
        <dbReference type="Proteomes" id="UP001161422"/>
    </source>
</evidence>
<comment type="caution">
    <text evidence="2">The sequence shown here is derived from an EMBL/GenBank/DDBJ whole genome shotgun (WGS) entry which is preliminary data.</text>
</comment>
<sequence>MEEFKGRFSGHQTFPLRYGWLYKYVDTAETLPLEGDEACSKTSTKASREDLMVRWGVGKNMVDAIKYWAKQANANVVNSNYKQIHDVDPYLESLSSIWLLHWELCKNYTELNSFRVFFSYYNGLQVSKESYLEFMKQLWDKEHFLENAEKGSLVKLPSDGSLKKDIAVLFQTFSKPLQRKASEDSFLSPLTELGLIKPLDRSTFICELEYRHSLSDDVFLFATLEYLSKVFSEPEAASTISFDHFLTSPGSPARVFRLSQSELEQRLSMVEERTAHGVGWTDTQGLRQIQVADKEAFSPVKIQMVLDKILSKARK</sequence>
<evidence type="ECO:0000259" key="1">
    <source>
        <dbReference type="Pfam" id="PF13182"/>
    </source>
</evidence>
<evidence type="ECO:0000313" key="2">
    <source>
        <dbReference type="EMBL" id="GLP97006.1"/>
    </source>
</evidence>
<name>A0AA37RXM0_9GAMM</name>
<dbReference type="EMBL" id="BSNC01000005">
    <property type="protein sequence ID" value="GLP97006.1"/>
    <property type="molecule type" value="Genomic_DNA"/>
</dbReference>
<dbReference type="RefSeq" id="WP_169902765.1">
    <property type="nucleotide sequence ID" value="NZ_BSNC01000005.1"/>
</dbReference>
<dbReference type="Proteomes" id="UP001161422">
    <property type="component" value="Unassembled WGS sequence"/>
</dbReference>
<dbReference type="Pfam" id="PF13182">
    <property type="entry name" value="DUF4007"/>
    <property type="match status" value="1"/>
</dbReference>
<reference evidence="2" key="2">
    <citation type="submission" date="2023-01" db="EMBL/GenBank/DDBJ databases">
        <title>Draft genome sequence of Paraferrimonas sedimenticola strain NBRC 101628.</title>
        <authorList>
            <person name="Sun Q."/>
            <person name="Mori K."/>
        </authorList>
    </citation>
    <scope>NUCLEOTIDE SEQUENCE</scope>
    <source>
        <strain evidence="2">NBRC 101628</strain>
    </source>
</reference>
<accession>A0AA37RXM0</accession>
<proteinExistence type="predicted"/>
<feature type="domain" description="DUF4007" evidence="1">
    <location>
        <begin position="8"/>
        <end position="296"/>
    </location>
</feature>
<dbReference type="AlphaFoldDB" id="A0AA37RXM0"/>
<reference evidence="2" key="1">
    <citation type="journal article" date="2014" name="Int. J. Syst. Evol. Microbiol.">
        <title>Complete genome sequence of Corynebacterium casei LMG S-19264T (=DSM 44701T), isolated from a smear-ripened cheese.</title>
        <authorList>
            <consortium name="US DOE Joint Genome Institute (JGI-PGF)"/>
            <person name="Walter F."/>
            <person name="Albersmeier A."/>
            <person name="Kalinowski J."/>
            <person name="Ruckert C."/>
        </authorList>
    </citation>
    <scope>NUCLEOTIDE SEQUENCE</scope>
    <source>
        <strain evidence="2">NBRC 101628</strain>
    </source>
</reference>
<keyword evidence="3" id="KW-1185">Reference proteome</keyword>
<gene>
    <name evidence="2" type="ORF">GCM10007895_23120</name>
</gene>
<organism evidence="2 3">
    <name type="scientific">Paraferrimonas sedimenticola</name>
    <dbReference type="NCBI Taxonomy" id="375674"/>
    <lineage>
        <taxon>Bacteria</taxon>
        <taxon>Pseudomonadati</taxon>
        <taxon>Pseudomonadota</taxon>
        <taxon>Gammaproteobacteria</taxon>
        <taxon>Alteromonadales</taxon>
        <taxon>Ferrimonadaceae</taxon>
        <taxon>Paraferrimonas</taxon>
    </lineage>
</organism>
<protein>
    <recommendedName>
        <fullName evidence="1">DUF4007 domain-containing protein</fullName>
    </recommendedName>
</protein>